<dbReference type="Proteomes" id="UP001140453">
    <property type="component" value="Unassembled WGS sequence"/>
</dbReference>
<keyword evidence="3 6" id="KW-1133">Transmembrane helix</keyword>
<feature type="transmembrane region" description="Helical" evidence="6">
    <location>
        <begin position="390"/>
        <end position="409"/>
    </location>
</feature>
<feature type="transmembrane region" description="Helical" evidence="6">
    <location>
        <begin position="232"/>
        <end position="255"/>
    </location>
</feature>
<evidence type="ECO:0000256" key="1">
    <source>
        <dbReference type="ARBA" id="ARBA00004141"/>
    </source>
</evidence>
<accession>A0A9W9CX65</accession>
<feature type="transmembrane region" description="Helical" evidence="6">
    <location>
        <begin position="175"/>
        <end position="196"/>
    </location>
</feature>
<dbReference type="Gene3D" id="1.20.1250.20">
    <property type="entry name" value="MFS general substrate transporter like domains"/>
    <property type="match status" value="1"/>
</dbReference>
<dbReference type="PROSITE" id="PS50850">
    <property type="entry name" value="MFS"/>
    <property type="match status" value="1"/>
</dbReference>
<feature type="transmembrane region" description="Helical" evidence="6">
    <location>
        <begin position="350"/>
        <end position="369"/>
    </location>
</feature>
<keyword evidence="9" id="KW-1185">Reference proteome</keyword>
<keyword evidence="4 6" id="KW-0472">Membrane</keyword>
<evidence type="ECO:0000256" key="6">
    <source>
        <dbReference type="SAM" id="Phobius"/>
    </source>
</evidence>
<sequence length="491" mass="54262">MSATSTLAGDQTPRPRLSQNSVVLQQGARIGDEQTAEDPQPSLGTDEKSCRGIVDNVVDWDGPDDPECPRNWPTSKKLPFVIVTSSMIVCVSFGSSVFAPSEAVFAEAYNVPTIVGQLGVALWIFGFFAGPTFFGPISELFGHLVPMTIAMIGLAIFQIPIAVGTNVETVLVSRFISGVFGSGVMAVVSGTYFELYEPIPRGVALASSAVGINLGSTFAPIVGAYVTYNGHFWQWGAWVTLIFDAVLLVLACFFVRETSSRKILRQKAKRLRYETKNWALHAKSEETPVELHDIVQRYLTKPIRIIVREPILIVLTAYLTLVYGILYLSFQAFPKAYQQRGWSIPASELPFIAVALGILSSFLTCALFTMTWYKRKVVVHNGLTVPEWRIPPMALGAVILPPSLLWFAWSGNVHWMSQVMASYFIGYGVQLIFITGIIYLVDVYQQHTNSAMAIHIIVRSFISASFPLWSNIMYDHLGIPWGTSLLAFIVE</sequence>
<feature type="domain" description="Major facilitator superfamily (MFS) profile" evidence="7">
    <location>
        <begin position="80"/>
        <end position="491"/>
    </location>
</feature>
<dbReference type="InterPro" id="IPR020846">
    <property type="entry name" value="MFS_dom"/>
</dbReference>
<comment type="caution">
    <text evidence="8">The sequence shown here is derived from an EMBL/GenBank/DDBJ whole genome shotgun (WGS) entry which is preliminary data.</text>
</comment>
<evidence type="ECO:0000256" key="4">
    <source>
        <dbReference type="ARBA" id="ARBA00023136"/>
    </source>
</evidence>
<feature type="transmembrane region" description="Helical" evidence="6">
    <location>
        <begin position="80"/>
        <end position="99"/>
    </location>
</feature>
<gene>
    <name evidence="8" type="ORF">N0V93_005952</name>
</gene>
<dbReference type="InterPro" id="IPR036259">
    <property type="entry name" value="MFS_trans_sf"/>
</dbReference>
<evidence type="ECO:0000313" key="8">
    <source>
        <dbReference type="EMBL" id="KAJ4392327.1"/>
    </source>
</evidence>
<dbReference type="Pfam" id="PF07690">
    <property type="entry name" value="MFS_1"/>
    <property type="match status" value="1"/>
</dbReference>
<dbReference type="InterPro" id="IPR011701">
    <property type="entry name" value="MFS"/>
</dbReference>
<dbReference type="OrthoDB" id="9986881at2759"/>
<dbReference type="GO" id="GO:0005886">
    <property type="term" value="C:plasma membrane"/>
    <property type="evidence" value="ECO:0007669"/>
    <property type="project" value="TreeGrafter"/>
</dbReference>
<feature type="transmembrane region" description="Helical" evidence="6">
    <location>
        <begin position="421"/>
        <end position="441"/>
    </location>
</feature>
<comment type="subcellular location">
    <subcellularLocation>
        <location evidence="1">Membrane</location>
        <topology evidence="1">Multi-pass membrane protein</topology>
    </subcellularLocation>
</comment>
<organism evidence="8 9">
    <name type="scientific">Gnomoniopsis smithogilvyi</name>
    <dbReference type="NCBI Taxonomy" id="1191159"/>
    <lineage>
        <taxon>Eukaryota</taxon>
        <taxon>Fungi</taxon>
        <taxon>Dikarya</taxon>
        <taxon>Ascomycota</taxon>
        <taxon>Pezizomycotina</taxon>
        <taxon>Sordariomycetes</taxon>
        <taxon>Sordariomycetidae</taxon>
        <taxon>Diaporthales</taxon>
        <taxon>Gnomoniaceae</taxon>
        <taxon>Gnomoniopsis</taxon>
    </lineage>
</organism>
<feature type="transmembrane region" description="Helical" evidence="6">
    <location>
        <begin position="203"/>
        <end position="226"/>
    </location>
</feature>
<feature type="transmembrane region" description="Helical" evidence="6">
    <location>
        <begin position="311"/>
        <end position="330"/>
    </location>
</feature>
<protein>
    <recommendedName>
        <fullName evidence="7">Major facilitator superfamily (MFS) profile domain-containing protein</fullName>
    </recommendedName>
</protein>
<evidence type="ECO:0000256" key="3">
    <source>
        <dbReference type="ARBA" id="ARBA00022989"/>
    </source>
</evidence>
<evidence type="ECO:0000256" key="2">
    <source>
        <dbReference type="ARBA" id="ARBA00022692"/>
    </source>
</evidence>
<evidence type="ECO:0000256" key="5">
    <source>
        <dbReference type="SAM" id="MobiDB-lite"/>
    </source>
</evidence>
<dbReference type="GO" id="GO:0022857">
    <property type="term" value="F:transmembrane transporter activity"/>
    <property type="evidence" value="ECO:0007669"/>
    <property type="project" value="InterPro"/>
</dbReference>
<proteinExistence type="predicted"/>
<evidence type="ECO:0000259" key="7">
    <source>
        <dbReference type="PROSITE" id="PS50850"/>
    </source>
</evidence>
<dbReference type="AlphaFoldDB" id="A0A9W9CX65"/>
<dbReference type="SUPFAM" id="SSF103473">
    <property type="entry name" value="MFS general substrate transporter"/>
    <property type="match status" value="1"/>
</dbReference>
<dbReference type="PANTHER" id="PTHR23502">
    <property type="entry name" value="MAJOR FACILITATOR SUPERFAMILY"/>
    <property type="match status" value="1"/>
</dbReference>
<dbReference type="EMBL" id="JAPEVB010000003">
    <property type="protein sequence ID" value="KAJ4392327.1"/>
    <property type="molecule type" value="Genomic_DNA"/>
</dbReference>
<name>A0A9W9CX65_9PEZI</name>
<reference evidence="8" key="1">
    <citation type="submission" date="2022-10" db="EMBL/GenBank/DDBJ databases">
        <title>Tapping the CABI collections for fungal endophytes: first genome assemblies for Collariella, Neodidymelliopsis, Ascochyta clinopodiicola, Didymella pomorum, Didymosphaeria variabile, Neocosmospora piperis and Neocucurbitaria cava.</title>
        <authorList>
            <person name="Hill R."/>
        </authorList>
    </citation>
    <scope>NUCLEOTIDE SEQUENCE</scope>
    <source>
        <strain evidence="8">IMI 355082</strain>
    </source>
</reference>
<feature type="transmembrane region" description="Helical" evidence="6">
    <location>
        <begin position="141"/>
        <end position="163"/>
    </location>
</feature>
<keyword evidence="2 6" id="KW-0812">Transmembrane</keyword>
<feature type="region of interest" description="Disordered" evidence="5">
    <location>
        <begin position="1"/>
        <end position="48"/>
    </location>
</feature>
<dbReference type="PANTHER" id="PTHR23502:SF47">
    <property type="entry name" value="MAJOR FACILITATOR SUPERFAMILY (MFS) PROFILE DOMAIN-CONTAINING PROTEIN-RELATED"/>
    <property type="match status" value="1"/>
</dbReference>
<evidence type="ECO:0000313" key="9">
    <source>
        <dbReference type="Proteomes" id="UP001140453"/>
    </source>
</evidence>
<feature type="transmembrane region" description="Helical" evidence="6">
    <location>
        <begin position="111"/>
        <end position="129"/>
    </location>
</feature>